<gene>
    <name evidence="1" type="ORF">PPRIM_AZ9-3.1.T0780237</name>
</gene>
<comment type="caution">
    <text evidence="1">The sequence shown here is derived from an EMBL/GenBank/DDBJ whole genome shotgun (WGS) entry which is preliminary data.</text>
</comment>
<dbReference type="EMBL" id="CAJJDM010000081">
    <property type="protein sequence ID" value="CAD8087513.1"/>
    <property type="molecule type" value="Genomic_DNA"/>
</dbReference>
<accession>A0A8S1NDC7</accession>
<evidence type="ECO:0000313" key="1">
    <source>
        <dbReference type="EMBL" id="CAD8087513.1"/>
    </source>
</evidence>
<evidence type="ECO:0000313" key="2">
    <source>
        <dbReference type="Proteomes" id="UP000688137"/>
    </source>
</evidence>
<dbReference type="AlphaFoldDB" id="A0A8S1NDC7"/>
<name>A0A8S1NDC7_PARPR</name>
<sequence>MNQAYKYMQVQLHQKSGIITIRFLLSSKKIRYWIQIKILRTECNFKSQIRLFDGRYYLNQQMSEVYKRFRRKWKSIQWLGVNISCLIRGQKQFSY</sequence>
<keyword evidence="2" id="KW-1185">Reference proteome</keyword>
<protein>
    <submittedName>
        <fullName evidence="1">Uncharacterized protein</fullName>
    </submittedName>
</protein>
<reference evidence="1" key="1">
    <citation type="submission" date="2021-01" db="EMBL/GenBank/DDBJ databases">
        <authorList>
            <consortium name="Genoscope - CEA"/>
            <person name="William W."/>
        </authorList>
    </citation>
    <scope>NUCLEOTIDE SEQUENCE</scope>
</reference>
<proteinExistence type="predicted"/>
<dbReference type="Proteomes" id="UP000688137">
    <property type="component" value="Unassembled WGS sequence"/>
</dbReference>
<organism evidence="1 2">
    <name type="scientific">Paramecium primaurelia</name>
    <dbReference type="NCBI Taxonomy" id="5886"/>
    <lineage>
        <taxon>Eukaryota</taxon>
        <taxon>Sar</taxon>
        <taxon>Alveolata</taxon>
        <taxon>Ciliophora</taxon>
        <taxon>Intramacronucleata</taxon>
        <taxon>Oligohymenophorea</taxon>
        <taxon>Peniculida</taxon>
        <taxon>Parameciidae</taxon>
        <taxon>Paramecium</taxon>
    </lineage>
</organism>